<reference evidence="2 3" key="1">
    <citation type="journal article" date="2018" name="Nat. Ecol. Evol.">
        <title>Shark genomes provide insights into elasmobranch evolution and the origin of vertebrates.</title>
        <authorList>
            <person name="Hara Y"/>
            <person name="Yamaguchi K"/>
            <person name="Onimaru K"/>
            <person name="Kadota M"/>
            <person name="Koyanagi M"/>
            <person name="Keeley SD"/>
            <person name="Tatsumi K"/>
            <person name="Tanaka K"/>
            <person name="Motone F"/>
            <person name="Kageyama Y"/>
            <person name="Nozu R"/>
            <person name="Adachi N"/>
            <person name="Nishimura O"/>
            <person name="Nakagawa R"/>
            <person name="Tanegashima C"/>
            <person name="Kiyatake I"/>
            <person name="Matsumoto R"/>
            <person name="Murakumo K"/>
            <person name="Nishida K"/>
            <person name="Terakita A"/>
            <person name="Kuratani S"/>
            <person name="Sato K"/>
            <person name="Hyodo S Kuraku.S."/>
        </authorList>
    </citation>
    <scope>NUCLEOTIDE SEQUENCE [LARGE SCALE GENOMIC DNA]</scope>
</reference>
<dbReference type="OrthoDB" id="844594at2759"/>
<comment type="caution">
    <text evidence="2">The sequence shown here is derived from an EMBL/GenBank/DDBJ whole genome shotgun (WGS) entry which is preliminary data.</text>
</comment>
<dbReference type="GO" id="GO:0031175">
    <property type="term" value="P:neuron projection development"/>
    <property type="evidence" value="ECO:0007669"/>
    <property type="project" value="TreeGrafter"/>
</dbReference>
<dbReference type="EMBL" id="BFAA01030080">
    <property type="protein sequence ID" value="GCB82930.1"/>
    <property type="molecule type" value="Genomic_DNA"/>
</dbReference>
<evidence type="ECO:0000259" key="1">
    <source>
        <dbReference type="Pfam" id="PF01858"/>
    </source>
</evidence>
<dbReference type="STRING" id="75743.A0A401QC19"/>
<organism evidence="2 3">
    <name type="scientific">Scyliorhinus torazame</name>
    <name type="common">Cloudy catshark</name>
    <name type="synonym">Catulus torazame</name>
    <dbReference type="NCBI Taxonomy" id="75743"/>
    <lineage>
        <taxon>Eukaryota</taxon>
        <taxon>Metazoa</taxon>
        <taxon>Chordata</taxon>
        <taxon>Craniata</taxon>
        <taxon>Vertebrata</taxon>
        <taxon>Chondrichthyes</taxon>
        <taxon>Elasmobranchii</taxon>
        <taxon>Galeomorphii</taxon>
        <taxon>Galeoidea</taxon>
        <taxon>Carcharhiniformes</taxon>
        <taxon>Scyliorhinidae</taxon>
        <taxon>Scyliorhinus</taxon>
    </lineage>
</organism>
<dbReference type="AlphaFoldDB" id="A0A401QC19"/>
<dbReference type="InterPro" id="IPR002720">
    <property type="entry name" value="RB_A"/>
</dbReference>
<dbReference type="GO" id="GO:0035189">
    <property type="term" value="C:Rb-E2F complex"/>
    <property type="evidence" value="ECO:0007669"/>
    <property type="project" value="TreeGrafter"/>
</dbReference>
<dbReference type="SUPFAM" id="SSF47954">
    <property type="entry name" value="Cyclin-like"/>
    <property type="match status" value="1"/>
</dbReference>
<feature type="non-terminal residue" evidence="2">
    <location>
        <position position="84"/>
    </location>
</feature>
<dbReference type="GO" id="GO:0000977">
    <property type="term" value="F:RNA polymerase II transcription regulatory region sequence-specific DNA binding"/>
    <property type="evidence" value="ECO:0007669"/>
    <property type="project" value="TreeGrafter"/>
</dbReference>
<proteinExistence type="predicted"/>
<dbReference type="InterPro" id="IPR028309">
    <property type="entry name" value="RB_fam"/>
</dbReference>
<name>A0A401QC19_SCYTO</name>
<evidence type="ECO:0000313" key="3">
    <source>
        <dbReference type="Proteomes" id="UP000288216"/>
    </source>
</evidence>
<dbReference type="PANTHER" id="PTHR13742:SF36">
    <property type="entry name" value="RETINOBLASTOMA-ASSOCIATED PROTEIN"/>
    <property type="match status" value="1"/>
</dbReference>
<dbReference type="GO" id="GO:0000785">
    <property type="term" value="C:chromatin"/>
    <property type="evidence" value="ECO:0007669"/>
    <property type="project" value="TreeGrafter"/>
</dbReference>
<dbReference type="GO" id="GO:2000134">
    <property type="term" value="P:negative regulation of G1/S transition of mitotic cell cycle"/>
    <property type="evidence" value="ECO:0007669"/>
    <property type="project" value="TreeGrafter"/>
</dbReference>
<dbReference type="PANTHER" id="PTHR13742">
    <property type="entry name" value="RETINOBLASTOMA-ASSOCIATED PROTEIN RB -RELATED"/>
    <property type="match status" value="1"/>
</dbReference>
<dbReference type="Gene3D" id="1.10.472.10">
    <property type="entry name" value="Cyclin-like"/>
    <property type="match status" value="1"/>
</dbReference>
<dbReference type="GO" id="GO:0048667">
    <property type="term" value="P:cell morphogenesis involved in neuron differentiation"/>
    <property type="evidence" value="ECO:0007669"/>
    <property type="project" value="TreeGrafter"/>
</dbReference>
<sequence>MSHKPVPPEAYLFPRNISLNIFILLQNCTVDPTNGITNRVENLGQRFRENFAQAVGEGWMEIGSQRYKLGVRLYYRVMESMLKS</sequence>
<feature type="domain" description="Retinoblastoma-associated protein A-box" evidence="1">
    <location>
        <begin position="24"/>
        <end position="83"/>
    </location>
</feature>
<protein>
    <recommendedName>
        <fullName evidence="1">Retinoblastoma-associated protein A-box domain-containing protein</fullName>
    </recommendedName>
</protein>
<accession>A0A401QC19</accession>
<dbReference type="Pfam" id="PF01858">
    <property type="entry name" value="RB_A"/>
    <property type="match status" value="1"/>
</dbReference>
<dbReference type="InterPro" id="IPR036915">
    <property type="entry name" value="Cyclin-like_sf"/>
</dbReference>
<gene>
    <name evidence="2" type="ORF">scyTo_0023511</name>
</gene>
<dbReference type="GO" id="GO:0006357">
    <property type="term" value="P:regulation of transcription by RNA polymerase II"/>
    <property type="evidence" value="ECO:0007669"/>
    <property type="project" value="InterPro"/>
</dbReference>
<evidence type="ECO:0000313" key="2">
    <source>
        <dbReference type="EMBL" id="GCB82930.1"/>
    </source>
</evidence>
<dbReference type="Proteomes" id="UP000288216">
    <property type="component" value="Unassembled WGS sequence"/>
</dbReference>
<keyword evidence="3" id="KW-1185">Reference proteome</keyword>